<dbReference type="Pfam" id="PF13218">
    <property type="entry name" value="DUF4026_N"/>
    <property type="match status" value="1"/>
</dbReference>
<dbReference type="EMBL" id="FLUM01000001">
    <property type="protein sequence ID" value="SBV97072.1"/>
    <property type="molecule type" value="Genomic_DNA"/>
</dbReference>
<dbReference type="RefSeq" id="WP_296940086.1">
    <property type="nucleotide sequence ID" value="NZ_LT599032.1"/>
</dbReference>
<gene>
    <name evidence="4" type="ORF">KL86DYS1_11814</name>
</gene>
<feature type="domain" description="DUF4026" evidence="3">
    <location>
        <begin position="178"/>
        <end position="291"/>
    </location>
</feature>
<name>A0A212JCF3_9BACT</name>
<accession>A0A212JCF3</accession>
<dbReference type="Pfam" id="PF22789">
    <property type="entry name" value="DUF4026_C"/>
    <property type="match status" value="1"/>
</dbReference>
<organism evidence="4">
    <name type="scientific">uncultured Dysgonomonas sp</name>
    <dbReference type="NCBI Taxonomy" id="206096"/>
    <lineage>
        <taxon>Bacteria</taxon>
        <taxon>Pseudomonadati</taxon>
        <taxon>Bacteroidota</taxon>
        <taxon>Bacteroidia</taxon>
        <taxon>Bacteroidales</taxon>
        <taxon>Dysgonomonadaceae</taxon>
        <taxon>Dysgonomonas</taxon>
        <taxon>environmental samples</taxon>
    </lineage>
</organism>
<reference evidence="4" key="1">
    <citation type="submission" date="2016-04" db="EMBL/GenBank/DDBJ databases">
        <authorList>
            <person name="Evans L.H."/>
            <person name="Alamgir A."/>
            <person name="Owens N."/>
            <person name="Weber N.D."/>
            <person name="Virtaneva K."/>
            <person name="Barbian K."/>
            <person name="Babar A."/>
            <person name="Rosenke K."/>
        </authorList>
    </citation>
    <scope>NUCLEOTIDE SEQUENCE</scope>
    <source>
        <strain evidence="4">86-1</strain>
    </source>
</reference>
<evidence type="ECO:0000259" key="2">
    <source>
        <dbReference type="Pfam" id="PF13218"/>
    </source>
</evidence>
<dbReference type="InterPro" id="IPR053886">
    <property type="entry name" value="DUF4026_middle"/>
</dbReference>
<feature type="domain" description="DUF2314" evidence="1">
    <location>
        <begin position="368"/>
        <end position="442"/>
    </location>
</feature>
<dbReference type="InterPro" id="IPR025102">
    <property type="entry name" value="DUF4026_N"/>
</dbReference>
<evidence type="ECO:0000259" key="3">
    <source>
        <dbReference type="Pfam" id="PF22789"/>
    </source>
</evidence>
<proteinExistence type="predicted"/>
<dbReference type="InterPro" id="IPR018756">
    <property type="entry name" value="DUF2314"/>
</dbReference>
<evidence type="ECO:0000313" key="4">
    <source>
        <dbReference type="EMBL" id="SBV97072.1"/>
    </source>
</evidence>
<evidence type="ECO:0000259" key="1">
    <source>
        <dbReference type="Pfam" id="PF10077"/>
    </source>
</evidence>
<feature type="domain" description="DUF4026" evidence="2">
    <location>
        <begin position="19"/>
        <end position="170"/>
    </location>
</feature>
<sequence>MDNNEKYDLLAEGETGLASGMGIYPRSKSFKFDAAQIEKSLSSRKDFKLISFNKAEVDIEFSIMSFAAEIEYQDTVFNVDLYVCEAKNINLGDYGFANSIDEESLQIAMEQEHYLETSMYFELEPLTSFHLQLKIMDAIVPGASLVVDFMSYRLLSAKWLSMTAKSPTPPSPDYLYTLHCVYDENGENGNRRYWFHTHGLHRCASVELEILNFSQGAEQMNTLINMTVKKFLSHPAKEKERFTIGYDGMGINLCWLRWEEALKDLPKGILGSVADRDEADNVHAEPSGILFAVEDGNMVSPEIYAPTLAENPIYYITNEETERMSALAKERFSSFEKVFRKEHKQPEKKSFLKNIFGSKKEEEQPGWTFLVKLGLTVDNPDSGSEKEHLWYDVISIENGKIEGKLLNQPYWISGLNEGDIKTYPFDLLTDWIIYSPDNTYTSDSIYLLEN</sequence>
<dbReference type="Pfam" id="PF10077">
    <property type="entry name" value="DUF2314"/>
    <property type="match status" value="1"/>
</dbReference>
<dbReference type="AlphaFoldDB" id="A0A212JCF3"/>
<protein>
    <submittedName>
        <fullName evidence="4">Uncharacterized protein</fullName>
    </submittedName>
</protein>